<keyword evidence="9" id="KW-1185">Reference proteome</keyword>
<dbReference type="InterPro" id="IPR039425">
    <property type="entry name" value="RNA_pol_sigma-70-like"/>
</dbReference>
<evidence type="ECO:0000256" key="4">
    <source>
        <dbReference type="ARBA" id="ARBA00023125"/>
    </source>
</evidence>
<feature type="domain" description="RNA polymerase sigma-70 region 2" evidence="6">
    <location>
        <begin position="79"/>
        <end position="126"/>
    </location>
</feature>
<dbReference type="Pfam" id="PF04545">
    <property type="entry name" value="Sigma70_r4"/>
    <property type="match status" value="1"/>
</dbReference>
<dbReference type="GO" id="GO:0016987">
    <property type="term" value="F:sigma factor activity"/>
    <property type="evidence" value="ECO:0007669"/>
    <property type="project" value="UniProtKB-KW"/>
</dbReference>
<dbReference type="EMBL" id="CP045121">
    <property type="protein sequence ID" value="QIN79624.1"/>
    <property type="molecule type" value="Genomic_DNA"/>
</dbReference>
<dbReference type="Gene3D" id="1.10.10.10">
    <property type="entry name" value="Winged helix-like DNA-binding domain superfamily/Winged helix DNA-binding domain"/>
    <property type="match status" value="1"/>
</dbReference>
<dbReference type="InterPro" id="IPR007630">
    <property type="entry name" value="RNA_pol_sigma70_r4"/>
</dbReference>
<name>A0A6G8PZG2_9ACTN</name>
<dbReference type="Gene3D" id="1.10.1740.10">
    <property type="match status" value="1"/>
</dbReference>
<evidence type="ECO:0000256" key="5">
    <source>
        <dbReference type="ARBA" id="ARBA00023163"/>
    </source>
</evidence>
<dbReference type="InterPro" id="IPR007627">
    <property type="entry name" value="RNA_pol_sigma70_r2"/>
</dbReference>
<keyword evidence="4" id="KW-0238">DNA-binding</keyword>
<keyword evidence="3" id="KW-0731">Sigma factor</keyword>
<dbReference type="PANTHER" id="PTHR43133:SF8">
    <property type="entry name" value="RNA POLYMERASE SIGMA FACTOR HI_1459-RELATED"/>
    <property type="match status" value="1"/>
</dbReference>
<dbReference type="SUPFAM" id="SSF88946">
    <property type="entry name" value="Sigma2 domain of RNA polymerase sigma factors"/>
    <property type="match status" value="1"/>
</dbReference>
<dbReference type="InterPro" id="IPR013325">
    <property type="entry name" value="RNA_pol_sigma_r2"/>
</dbReference>
<gene>
    <name evidence="8" type="ORF">GBA65_15060</name>
</gene>
<dbReference type="Proteomes" id="UP000502706">
    <property type="component" value="Chromosome"/>
</dbReference>
<dbReference type="InterPro" id="IPR000943">
    <property type="entry name" value="RNA_pol_sigma70"/>
</dbReference>
<evidence type="ECO:0000256" key="3">
    <source>
        <dbReference type="ARBA" id="ARBA00023082"/>
    </source>
</evidence>
<dbReference type="SUPFAM" id="SSF88659">
    <property type="entry name" value="Sigma3 and sigma4 domains of RNA polymerase sigma factors"/>
    <property type="match status" value="1"/>
</dbReference>
<proteinExistence type="inferred from homology"/>
<evidence type="ECO:0000256" key="1">
    <source>
        <dbReference type="ARBA" id="ARBA00010641"/>
    </source>
</evidence>
<dbReference type="NCBIfam" id="TIGR02937">
    <property type="entry name" value="sigma70-ECF"/>
    <property type="match status" value="1"/>
</dbReference>
<sequence>MSPIGYGRPPGRRPKTDGRVEGWYGRRAARHFADPVSVAFVDLLARRARAGDREALEELAGHLGGIAEALAAKHAGAAMVRGVERDDARQEAMAAMLAGLGTWRPEKSSFRSYAFSCARFAVLDLLNASYAAHVPRGLAYGSPGTPAKDAGRLRPYARAQLEAATSAASSLQSMRSADGPEGGGRYEGWVVSSEKGYEEALGSLALRQILGKAWYMLTARERQAVVARFGLGEGAEEKKLVEVAEEMGLSNERARQCVLSGLKKLRRVA</sequence>
<evidence type="ECO:0000313" key="9">
    <source>
        <dbReference type="Proteomes" id="UP000502706"/>
    </source>
</evidence>
<keyword evidence="5" id="KW-0804">Transcription</keyword>
<reference evidence="8 9" key="1">
    <citation type="submission" date="2019-10" db="EMBL/GenBank/DDBJ databases">
        <title>Rubrobacter sp nov SCSIO 52915 isolated from a deep-sea sediment in the South China Sea.</title>
        <authorList>
            <person name="Chen R.W."/>
        </authorList>
    </citation>
    <scope>NUCLEOTIDE SEQUENCE [LARGE SCALE GENOMIC DNA]</scope>
    <source>
        <strain evidence="8 9">SCSIO 52915</strain>
    </source>
</reference>
<dbReference type="Pfam" id="PF04542">
    <property type="entry name" value="Sigma70_r2"/>
    <property type="match status" value="1"/>
</dbReference>
<protein>
    <submittedName>
        <fullName evidence="8">Sigma-70 family RNA polymerase sigma factor</fullName>
    </submittedName>
</protein>
<dbReference type="InterPro" id="IPR013324">
    <property type="entry name" value="RNA_pol_sigma_r3/r4-like"/>
</dbReference>
<evidence type="ECO:0000259" key="6">
    <source>
        <dbReference type="Pfam" id="PF04542"/>
    </source>
</evidence>
<dbReference type="InterPro" id="IPR014284">
    <property type="entry name" value="RNA_pol_sigma-70_dom"/>
</dbReference>
<dbReference type="AlphaFoldDB" id="A0A6G8PZG2"/>
<organism evidence="8 9">
    <name type="scientific">Rubrobacter marinus</name>
    <dbReference type="NCBI Taxonomy" id="2653852"/>
    <lineage>
        <taxon>Bacteria</taxon>
        <taxon>Bacillati</taxon>
        <taxon>Actinomycetota</taxon>
        <taxon>Rubrobacteria</taxon>
        <taxon>Rubrobacterales</taxon>
        <taxon>Rubrobacteraceae</taxon>
        <taxon>Rubrobacter</taxon>
    </lineage>
</organism>
<keyword evidence="2" id="KW-0805">Transcription regulation</keyword>
<dbReference type="InterPro" id="IPR036388">
    <property type="entry name" value="WH-like_DNA-bd_sf"/>
</dbReference>
<evidence type="ECO:0000259" key="7">
    <source>
        <dbReference type="Pfam" id="PF04545"/>
    </source>
</evidence>
<dbReference type="PANTHER" id="PTHR43133">
    <property type="entry name" value="RNA POLYMERASE ECF-TYPE SIGMA FACTO"/>
    <property type="match status" value="1"/>
</dbReference>
<comment type="similarity">
    <text evidence="1">Belongs to the sigma-70 factor family. ECF subfamily.</text>
</comment>
<dbReference type="RefSeq" id="WP_166397296.1">
    <property type="nucleotide sequence ID" value="NZ_CP045121.1"/>
</dbReference>
<dbReference type="PRINTS" id="PR00046">
    <property type="entry name" value="SIGMA70FCT"/>
</dbReference>
<dbReference type="GO" id="GO:0003677">
    <property type="term" value="F:DNA binding"/>
    <property type="evidence" value="ECO:0007669"/>
    <property type="project" value="UniProtKB-KW"/>
</dbReference>
<evidence type="ECO:0000313" key="8">
    <source>
        <dbReference type="EMBL" id="QIN79624.1"/>
    </source>
</evidence>
<accession>A0A6G8PZG2</accession>
<dbReference type="GO" id="GO:0006352">
    <property type="term" value="P:DNA-templated transcription initiation"/>
    <property type="evidence" value="ECO:0007669"/>
    <property type="project" value="InterPro"/>
</dbReference>
<dbReference type="KEGG" id="rmar:GBA65_15060"/>
<evidence type="ECO:0000256" key="2">
    <source>
        <dbReference type="ARBA" id="ARBA00023015"/>
    </source>
</evidence>
<feature type="domain" description="RNA polymerase sigma-70 region 4" evidence="7">
    <location>
        <begin position="217"/>
        <end position="266"/>
    </location>
</feature>